<sequence>MLNLIETNLNESGDIKLYPQPYLEYLIYFHCQRDYFECHEVLEEYWKENEKNNKVWVGFIQLAVSMYHYRRGNFTGAKKQIEKSIKIFEHEKNQLNTLGIDPETFFKLINNQKVAIKNNLPYTPIALPINKSLMEECIKKSKEKGILWGKEEIILTDKIIHKHKLRDRSLIIEERKKQLNRRRKQ</sequence>
<keyword evidence="2" id="KW-1185">Reference proteome</keyword>
<reference evidence="1 2" key="1">
    <citation type="submission" date="2016-10" db="EMBL/GenBank/DDBJ databases">
        <title>Draft genome sequences of four alkaliphilic bacteria belonging to the Anaerobacillus genus.</title>
        <authorList>
            <person name="Bassil N.M."/>
            <person name="Lloyd J.R."/>
        </authorList>
    </citation>
    <scope>NUCLEOTIDE SEQUENCE [LARGE SCALE GENOMIC DNA]</scope>
    <source>
        <strain evidence="1 2">DSM 18345</strain>
    </source>
</reference>
<dbReference type="PANTHER" id="PTHR34796:SF1">
    <property type="entry name" value="EXPRESSED PROTEIN"/>
    <property type="match status" value="1"/>
</dbReference>
<dbReference type="Gene3D" id="1.10.3450.10">
    <property type="entry name" value="TTHA0068-like"/>
    <property type="match status" value="1"/>
</dbReference>
<dbReference type="InterPro" id="IPR005500">
    <property type="entry name" value="DUF309"/>
</dbReference>
<name>A0A1S2LDX2_9BACI</name>
<evidence type="ECO:0000313" key="2">
    <source>
        <dbReference type="Proteomes" id="UP000179524"/>
    </source>
</evidence>
<dbReference type="InterPro" id="IPR023203">
    <property type="entry name" value="TTHA0068_sf"/>
</dbReference>
<dbReference type="SUPFAM" id="SSF140663">
    <property type="entry name" value="TTHA0068-like"/>
    <property type="match status" value="1"/>
</dbReference>
<dbReference type="Proteomes" id="UP000179524">
    <property type="component" value="Unassembled WGS sequence"/>
</dbReference>
<proteinExistence type="predicted"/>
<evidence type="ECO:0000313" key="1">
    <source>
        <dbReference type="EMBL" id="OIJ10709.1"/>
    </source>
</evidence>
<organism evidence="1 2">
    <name type="scientific">Anaerobacillus alkalilacustris</name>
    <dbReference type="NCBI Taxonomy" id="393763"/>
    <lineage>
        <taxon>Bacteria</taxon>
        <taxon>Bacillati</taxon>
        <taxon>Bacillota</taxon>
        <taxon>Bacilli</taxon>
        <taxon>Bacillales</taxon>
        <taxon>Bacillaceae</taxon>
        <taxon>Anaerobacillus</taxon>
    </lineage>
</organism>
<protein>
    <recommendedName>
        <fullName evidence="3">DUF309 domain-containing protein</fullName>
    </recommendedName>
</protein>
<comment type="caution">
    <text evidence="1">The sequence shown here is derived from an EMBL/GenBank/DDBJ whole genome shotgun (WGS) entry which is preliminary data.</text>
</comment>
<evidence type="ECO:0008006" key="3">
    <source>
        <dbReference type="Google" id="ProtNLM"/>
    </source>
</evidence>
<dbReference type="PANTHER" id="PTHR34796">
    <property type="entry name" value="EXPRESSED PROTEIN"/>
    <property type="match status" value="1"/>
</dbReference>
<dbReference type="AlphaFoldDB" id="A0A1S2LDX2"/>
<dbReference type="EMBL" id="MLQR01000049">
    <property type="protein sequence ID" value="OIJ10709.1"/>
    <property type="molecule type" value="Genomic_DNA"/>
</dbReference>
<accession>A0A1S2LDX2</accession>
<dbReference type="Pfam" id="PF03745">
    <property type="entry name" value="DUF309"/>
    <property type="match status" value="1"/>
</dbReference>
<gene>
    <name evidence="1" type="ORF">BKP37_17385</name>
</gene>